<protein>
    <submittedName>
        <fullName evidence="3">Uncharacterized protein</fullName>
    </submittedName>
</protein>
<comment type="caution">
    <text evidence="3">The sequence shown here is derived from an EMBL/GenBank/DDBJ whole genome shotgun (WGS) entry which is preliminary data.</text>
</comment>
<name>A0ABR2KR14_9EUKA</name>
<keyword evidence="4" id="KW-1185">Reference proteome</keyword>
<dbReference type="Proteomes" id="UP001470230">
    <property type="component" value="Unassembled WGS sequence"/>
</dbReference>
<evidence type="ECO:0000256" key="2">
    <source>
        <dbReference type="SAM" id="MobiDB-lite"/>
    </source>
</evidence>
<reference evidence="3 4" key="1">
    <citation type="submission" date="2024-04" db="EMBL/GenBank/DDBJ databases">
        <title>Tritrichomonas musculus Genome.</title>
        <authorList>
            <person name="Alves-Ferreira E."/>
            <person name="Grigg M."/>
            <person name="Lorenzi H."/>
            <person name="Galac M."/>
        </authorList>
    </citation>
    <scope>NUCLEOTIDE SEQUENCE [LARGE SCALE GENOMIC DNA]</scope>
    <source>
        <strain evidence="3 4">EAF2021</strain>
    </source>
</reference>
<evidence type="ECO:0000313" key="4">
    <source>
        <dbReference type="Proteomes" id="UP001470230"/>
    </source>
</evidence>
<organism evidence="3 4">
    <name type="scientific">Tritrichomonas musculus</name>
    <dbReference type="NCBI Taxonomy" id="1915356"/>
    <lineage>
        <taxon>Eukaryota</taxon>
        <taxon>Metamonada</taxon>
        <taxon>Parabasalia</taxon>
        <taxon>Tritrichomonadida</taxon>
        <taxon>Tritrichomonadidae</taxon>
        <taxon>Tritrichomonas</taxon>
    </lineage>
</organism>
<evidence type="ECO:0000256" key="1">
    <source>
        <dbReference type="SAM" id="Coils"/>
    </source>
</evidence>
<feature type="region of interest" description="Disordered" evidence="2">
    <location>
        <begin position="491"/>
        <end position="513"/>
    </location>
</feature>
<dbReference type="EMBL" id="JAPFFF010000003">
    <property type="protein sequence ID" value="KAK8893509.1"/>
    <property type="molecule type" value="Genomic_DNA"/>
</dbReference>
<gene>
    <name evidence="3" type="ORF">M9Y10_021931</name>
</gene>
<evidence type="ECO:0000313" key="3">
    <source>
        <dbReference type="EMBL" id="KAK8893509.1"/>
    </source>
</evidence>
<accession>A0ABR2KR14</accession>
<proteinExistence type="predicted"/>
<feature type="coiled-coil region" evidence="1">
    <location>
        <begin position="419"/>
        <end position="446"/>
    </location>
</feature>
<sequence>MSNFFDDIITPNTMNTMKHLGESFDSYNFGIHQLLNFQFMLYDSLNELAAKFTSLKTEVSFLGNQLLNIDDAVSNYMKENPIEVYTRDGVPIDDALSVLQEKISSLNDRITSINDKNEKFDLIINESASKEALLNLSAELERNTETNNETALAVQMIQKEINRQKDGDDNKWEVIRDMFRQQVEQYGASIDQKVDQSDLSEYVKHSELVELNNLFRSVPDDCRTKIPEIIPQVMRLTGLSMDEKLQRAYDLLHVERKRIDNENYQLNEAFQSLKQTAIAHQQYNEQEHQTDFIECEVRDVSIDSGQAEVSDTRYQQIKRYSKRYSVMSNFDGPDNVFCEREGDVSDILEGVIRGITEDSNNNSYIGNGIDNEDGTAVNANVKGITSRVIEHCQGIIERQLGLIMNSFGVKIDKNEIVTLIRQLNIVEDLQKQIESLNVKMTLKIDQSLFYDELKKYMLKEEFFEKCGDLNNSNQAASSLAGNGSSMLPKVTSRSVQKRAKTDQRNRPVPLVPARNPYMIGVNDKFLKGKDNKLYLRETTTIADKNYKEPPITGGMSKSYYERSKMSMEIEGIEAAVDFQPFVPADEVNANKKNVVPVVQVETYQFGSTS</sequence>
<keyword evidence="1" id="KW-0175">Coiled coil</keyword>